<comment type="caution">
    <text evidence="3">The sequence shown here is derived from an EMBL/GenBank/DDBJ whole genome shotgun (WGS) entry which is preliminary data.</text>
</comment>
<organism evidence="3 4">
    <name type="scientific">Leptospira neocaledonica</name>
    <dbReference type="NCBI Taxonomy" id="2023192"/>
    <lineage>
        <taxon>Bacteria</taxon>
        <taxon>Pseudomonadati</taxon>
        <taxon>Spirochaetota</taxon>
        <taxon>Spirochaetia</taxon>
        <taxon>Leptospirales</taxon>
        <taxon>Leptospiraceae</taxon>
        <taxon>Leptospira</taxon>
    </lineage>
</organism>
<dbReference type="Pfam" id="PF07179">
    <property type="entry name" value="SseB"/>
    <property type="match status" value="1"/>
</dbReference>
<protein>
    <recommendedName>
        <fullName evidence="2">SseB protein N-terminal domain-containing protein</fullName>
    </recommendedName>
</protein>
<keyword evidence="4" id="KW-1185">Reference proteome</keyword>
<name>A0A2M9ZUF9_9LEPT</name>
<feature type="region of interest" description="Disordered" evidence="1">
    <location>
        <begin position="65"/>
        <end position="89"/>
    </location>
</feature>
<feature type="domain" description="SseB protein N-terminal" evidence="2">
    <location>
        <begin position="29"/>
        <end position="155"/>
    </location>
</feature>
<gene>
    <name evidence="3" type="ORF">CH365_17055</name>
</gene>
<evidence type="ECO:0000256" key="1">
    <source>
        <dbReference type="SAM" id="MobiDB-lite"/>
    </source>
</evidence>
<dbReference type="InterPro" id="IPR009839">
    <property type="entry name" value="SseB_N"/>
</dbReference>
<proteinExistence type="predicted"/>
<accession>A0A2M9ZUF9</accession>
<evidence type="ECO:0000259" key="2">
    <source>
        <dbReference type="Pfam" id="PF07179"/>
    </source>
</evidence>
<dbReference type="EMBL" id="NPEA01000010">
    <property type="protein sequence ID" value="PJZ75718.1"/>
    <property type="molecule type" value="Genomic_DNA"/>
</dbReference>
<feature type="compositionally biased region" description="Basic residues" evidence="1">
    <location>
        <begin position="68"/>
        <end position="84"/>
    </location>
</feature>
<evidence type="ECO:0000313" key="4">
    <source>
        <dbReference type="Proteomes" id="UP000231843"/>
    </source>
</evidence>
<dbReference type="AlphaFoldDB" id="A0A2M9ZUF9"/>
<dbReference type="OrthoDB" id="329454at2"/>
<dbReference type="RefSeq" id="WP_100769749.1">
    <property type="nucleotide sequence ID" value="NZ_NPEA01000010.1"/>
</dbReference>
<reference evidence="3 4" key="1">
    <citation type="submission" date="2017-07" db="EMBL/GenBank/DDBJ databases">
        <title>Leptospira spp. isolated from tropical soils.</title>
        <authorList>
            <person name="Thibeaux R."/>
            <person name="Iraola G."/>
            <person name="Ferres I."/>
            <person name="Bierque E."/>
            <person name="Girault D."/>
            <person name="Soupe-Gilbert M.-E."/>
            <person name="Picardeau M."/>
            <person name="Goarant C."/>
        </authorList>
    </citation>
    <scope>NUCLEOTIDE SEQUENCE [LARGE SCALE GENOMIC DNA]</scope>
    <source>
        <strain evidence="3 4">ES4-C-A1</strain>
    </source>
</reference>
<sequence>MPNIKNILSSIKEYFEPIPKFDGENAKFREAIYLYSKNRSEKNLEKLSAELTKAYFLIPHAGEEAVPKKKAKPKKKAAAKKKKKVSSEKGPEPIVLLYVSDERGRVFLPAFSHPSESFRYFKKDTALVPITAKELWALGLQNRGVSGVAIDPGSTLWLLSREHLELLQKEK</sequence>
<dbReference type="Proteomes" id="UP000231843">
    <property type="component" value="Unassembled WGS sequence"/>
</dbReference>
<evidence type="ECO:0000313" key="3">
    <source>
        <dbReference type="EMBL" id="PJZ75718.1"/>
    </source>
</evidence>